<name>Q0A953_ALKEH</name>
<dbReference type="InterPro" id="IPR006311">
    <property type="entry name" value="TAT_signal"/>
</dbReference>
<dbReference type="AlphaFoldDB" id="Q0A953"/>
<dbReference type="EMBL" id="CP000453">
    <property type="protein sequence ID" value="ABI56634.1"/>
    <property type="molecule type" value="Genomic_DNA"/>
</dbReference>
<accession>Q0A953</accession>
<dbReference type="HOGENOM" id="CLU_2713419_0_0_6"/>
<proteinExistence type="predicted"/>
<evidence type="ECO:0000313" key="2">
    <source>
        <dbReference type="EMBL" id="ABI56634.1"/>
    </source>
</evidence>
<sequence>MKSQSAEQNVRKDRRRFMKTVALGGATVGLGSTAAGAFALEPAEASVQAPAGTKPGYRVTEHVSTYYSKADF</sequence>
<dbReference type="NCBIfam" id="TIGR01409">
    <property type="entry name" value="TAT_signal_seq"/>
    <property type="match status" value="1"/>
</dbReference>
<dbReference type="InterPro" id="IPR014177">
    <property type="entry name" value="Formate_DH_TAT-contain"/>
</dbReference>
<dbReference type="Proteomes" id="UP000001962">
    <property type="component" value="Chromosome"/>
</dbReference>
<reference evidence="3" key="1">
    <citation type="submission" date="2006-08" db="EMBL/GenBank/DDBJ databases">
        <title>Complete sequence of Alkalilimnicola ehrilichei MLHE-1.</title>
        <authorList>
            <person name="Copeland A."/>
            <person name="Lucas S."/>
            <person name="Lapidus A."/>
            <person name="Barry K."/>
            <person name="Detter J.C."/>
            <person name="Glavina del Rio T."/>
            <person name="Hammon N."/>
            <person name="Israni S."/>
            <person name="Dalin E."/>
            <person name="Tice H."/>
            <person name="Pitluck S."/>
            <person name="Sims D."/>
            <person name="Brettin T."/>
            <person name="Bruce D."/>
            <person name="Han C."/>
            <person name="Tapia R."/>
            <person name="Gilna P."/>
            <person name="Schmutz J."/>
            <person name="Larimer F."/>
            <person name="Land M."/>
            <person name="Hauser L."/>
            <person name="Kyrpides N."/>
            <person name="Mikhailova N."/>
            <person name="Oremland R.S."/>
            <person name="Hoeft S.E."/>
            <person name="Switzer-Blum J."/>
            <person name="Kulp T."/>
            <person name="King G."/>
            <person name="Tabita R."/>
            <person name="Witte B."/>
            <person name="Santini J.M."/>
            <person name="Basu P."/>
            <person name="Hollibaugh J.T."/>
            <person name="Xie G."/>
            <person name="Stolz J.F."/>
            <person name="Richardson P."/>
        </authorList>
    </citation>
    <scope>NUCLEOTIDE SEQUENCE [LARGE SCALE GENOMIC DNA]</scope>
    <source>
        <strain evidence="3">ATCC BAA-1101 / DSM 17681 / MLHE-1</strain>
    </source>
</reference>
<keyword evidence="3" id="KW-1185">Reference proteome</keyword>
<evidence type="ECO:0000313" key="3">
    <source>
        <dbReference type="Proteomes" id="UP000001962"/>
    </source>
</evidence>
<evidence type="ECO:0008006" key="4">
    <source>
        <dbReference type="Google" id="ProtNLM"/>
    </source>
</evidence>
<dbReference type="InterPro" id="IPR019546">
    <property type="entry name" value="TAT_signal_bac_arc"/>
</dbReference>
<dbReference type="RefSeq" id="WP_011629029.1">
    <property type="nucleotide sequence ID" value="NC_008340.1"/>
</dbReference>
<gene>
    <name evidence="2" type="ordered locus">Mlg_1285</name>
</gene>
<dbReference type="KEGG" id="aeh:Mlg_1285"/>
<organism evidence="2 3">
    <name type="scientific">Alkalilimnicola ehrlichii (strain ATCC BAA-1101 / DSM 17681 / MLHE-1)</name>
    <dbReference type="NCBI Taxonomy" id="187272"/>
    <lineage>
        <taxon>Bacteria</taxon>
        <taxon>Pseudomonadati</taxon>
        <taxon>Pseudomonadota</taxon>
        <taxon>Gammaproteobacteria</taxon>
        <taxon>Chromatiales</taxon>
        <taxon>Ectothiorhodospiraceae</taxon>
        <taxon>Alkalilimnicola</taxon>
    </lineage>
</organism>
<dbReference type="PIRSF" id="PIRSF036704">
    <property type="entry name" value="UCP036704"/>
    <property type="match status" value="1"/>
</dbReference>
<protein>
    <recommendedName>
        <fullName evidence="4">Formate dehydrogenase</fullName>
    </recommendedName>
</protein>
<evidence type="ECO:0000256" key="1">
    <source>
        <dbReference type="ARBA" id="ARBA00022729"/>
    </source>
</evidence>
<keyword evidence="1" id="KW-0732">Signal</keyword>
<dbReference type="PROSITE" id="PS51318">
    <property type="entry name" value="TAT"/>
    <property type="match status" value="1"/>
</dbReference>